<name>A0AAN9FWZ8_9CAEN</name>
<dbReference type="GO" id="GO:0051445">
    <property type="term" value="P:regulation of meiotic cell cycle"/>
    <property type="evidence" value="ECO:0007669"/>
    <property type="project" value="TreeGrafter"/>
</dbReference>
<evidence type="ECO:0000313" key="3">
    <source>
        <dbReference type="Proteomes" id="UP001374579"/>
    </source>
</evidence>
<keyword evidence="3" id="KW-1185">Reference proteome</keyword>
<feature type="compositionally biased region" description="Basic and acidic residues" evidence="1">
    <location>
        <begin position="60"/>
        <end position="69"/>
    </location>
</feature>
<dbReference type="InterPro" id="IPR033536">
    <property type="entry name" value="Spata22"/>
</dbReference>
<dbReference type="Proteomes" id="UP001374579">
    <property type="component" value="Unassembled WGS sequence"/>
</dbReference>
<organism evidence="2 3">
    <name type="scientific">Littorina saxatilis</name>
    <dbReference type="NCBI Taxonomy" id="31220"/>
    <lineage>
        <taxon>Eukaryota</taxon>
        <taxon>Metazoa</taxon>
        <taxon>Spiralia</taxon>
        <taxon>Lophotrochozoa</taxon>
        <taxon>Mollusca</taxon>
        <taxon>Gastropoda</taxon>
        <taxon>Caenogastropoda</taxon>
        <taxon>Littorinimorpha</taxon>
        <taxon>Littorinoidea</taxon>
        <taxon>Littorinidae</taxon>
        <taxon>Littorina</taxon>
    </lineage>
</organism>
<accession>A0AAN9FWZ8</accession>
<dbReference type="PANTHER" id="PTHR35258:SF1">
    <property type="entry name" value="SPERMATOGENESIS-ASSOCIATED PROTEIN 22"/>
    <property type="match status" value="1"/>
</dbReference>
<reference evidence="2 3" key="1">
    <citation type="submission" date="2024-02" db="EMBL/GenBank/DDBJ databases">
        <title>Chromosome-scale genome assembly of the rough periwinkle Littorina saxatilis.</title>
        <authorList>
            <person name="De Jode A."/>
            <person name="Faria R."/>
            <person name="Formenti G."/>
            <person name="Sims Y."/>
            <person name="Smith T.P."/>
            <person name="Tracey A."/>
            <person name="Wood J.M.D."/>
            <person name="Zagrodzka Z.B."/>
            <person name="Johannesson K."/>
            <person name="Butlin R.K."/>
            <person name="Leder E.H."/>
        </authorList>
    </citation>
    <scope>NUCLEOTIDE SEQUENCE [LARGE SCALE GENOMIC DNA]</scope>
    <source>
        <strain evidence="2">Snail1</strain>
        <tissue evidence="2">Muscle</tissue>
    </source>
</reference>
<dbReference type="PANTHER" id="PTHR35258">
    <property type="entry name" value="SPERMATOGENESIS-ASSOCIATED PROTEIN 22"/>
    <property type="match status" value="1"/>
</dbReference>
<dbReference type="AlphaFoldDB" id="A0AAN9FWZ8"/>
<feature type="compositionally biased region" description="Polar residues" evidence="1">
    <location>
        <begin position="27"/>
        <end position="37"/>
    </location>
</feature>
<feature type="region of interest" description="Disordered" evidence="1">
    <location>
        <begin position="159"/>
        <end position="189"/>
    </location>
</feature>
<gene>
    <name evidence="2" type="ORF">V1264_021921</name>
</gene>
<dbReference type="EMBL" id="JBAMIC010004070">
    <property type="protein sequence ID" value="KAK7087932.1"/>
    <property type="molecule type" value="Genomic_DNA"/>
</dbReference>
<dbReference type="GO" id="GO:0007129">
    <property type="term" value="P:homologous chromosome pairing at meiosis"/>
    <property type="evidence" value="ECO:0007669"/>
    <property type="project" value="InterPro"/>
</dbReference>
<evidence type="ECO:0000256" key="1">
    <source>
        <dbReference type="SAM" id="MobiDB-lite"/>
    </source>
</evidence>
<feature type="region of interest" description="Disordered" evidence="1">
    <location>
        <begin position="1"/>
        <end position="48"/>
    </location>
</feature>
<dbReference type="GO" id="GO:0007276">
    <property type="term" value="P:gamete generation"/>
    <property type="evidence" value="ECO:0007669"/>
    <property type="project" value="InterPro"/>
</dbReference>
<sequence length="324" mass="36094">MLRKTTPAPIFNYRKRQRQAVYADPESQPTNTGNRNQAVPVLDEGGDRLDELPKASLAEQIRERSRGSRDSAYLQPPPLSPTTRQSMPVVTPGSEKHVLVGYAGPGHTEDRRNVRCLESQVKKSNRWREERTTQDTVLPPPAAPICPSRHRYKNQLHQPGAAESSVFLSTPHPRQPKVGARVSSGGEGEVGVSSNKTLRVLKVPIVHLKPVFQLQIDAIPALVCILYGILDSATVWNRATSGKSFVLRDETGSVTCIFCEIDRQIPVLHRGQWYRAVCAIRPTLEAMQCLSIRTMTMEERQAARHVTVRCTALLNDTISNVIEQ</sequence>
<comment type="caution">
    <text evidence="2">The sequence shown here is derived from an EMBL/GenBank/DDBJ whole genome shotgun (WGS) entry which is preliminary data.</text>
</comment>
<proteinExistence type="predicted"/>
<dbReference type="GO" id="GO:0000711">
    <property type="term" value="P:meiotic DNA repair synthesis"/>
    <property type="evidence" value="ECO:0007669"/>
    <property type="project" value="InterPro"/>
</dbReference>
<evidence type="ECO:0000313" key="2">
    <source>
        <dbReference type="EMBL" id="KAK7087932.1"/>
    </source>
</evidence>
<protein>
    <submittedName>
        <fullName evidence="2">Uncharacterized protein</fullName>
    </submittedName>
</protein>
<feature type="region of interest" description="Disordered" evidence="1">
    <location>
        <begin position="60"/>
        <end position="90"/>
    </location>
</feature>